<dbReference type="AlphaFoldDB" id="A0A0I9U020"/>
<sequence>MSIATINPATGETVKTFTPATPDEVEAAIARGYARFDDYRHTTFAQRAKWANATADLLEAEADQAAAMMTLEMGKTLTSAKGEALKCAKGFRYYAENAEALLADEPADAAAVGASQAFARYQPLGVVLAVMPWNFPLWQAVRFAAPALMAGNVGLLKHASNVPQCALYLADVIARGGFPQGCFQTLLISASGVEAILRDPRVAAATLTGSEPAGQSVGAIAGDEIKPTVLELGGSDPFIVMPSADVDAAVATAVTGRVQNNGQSCIAAKRFIAHADIYDEFVDKFVARMETLQVGDPTDPDTDVGPLATESGRAEVEQQVDAAAAAGAVIRCGGKRPDRPGWFYPPTVVTGITKDMALYTEEVFGPVASVYRAADIDEAIEIANATTFGLGSNAWTQDETEQRRFIDDIAAGQVFINGMTVSYPELPFGGVKRSGYGRELSAHGIREFCNTKTVWIA</sequence>
<accession>A0A0I9U020</accession>
<comment type="caution">
    <text evidence="6">The sequence shown here is derived from an EMBL/GenBank/DDBJ whole genome shotgun (WGS) entry which is preliminary data.</text>
</comment>
<dbReference type="Proteomes" id="UP000036334">
    <property type="component" value="Unassembled WGS sequence"/>
</dbReference>
<evidence type="ECO:0000256" key="3">
    <source>
        <dbReference type="ARBA" id="ARBA00022857"/>
    </source>
</evidence>
<dbReference type="InterPro" id="IPR015590">
    <property type="entry name" value="Aldehyde_DH_dom"/>
</dbReference>
<keyword evidence="4" id="KW-0560">Oxidoreductase</keyword>
<dbReference type="InterPro" id="IPR016162">
    <property type="entry name" value="Ald_DH_N"/>
</dbReference>
<dbReference type="InterPro" id="IPR044148">
    <property type="entry name" value="ALDH_GabD1-like"/>
</dbReference>
<evidence type="ECO:0000256" key="4">
    <source>
        <dbReference type="ARBA" id="ARBA00023002"/>
    </source>
</evidence>
<protein>
    <submittedName>
        <fullName evidence="6">Succinate-semialdehyde dehydrogenase</fullName>
    </submittedName>
</protein>
<evidence type="ECO:0000256" key="1">
    <source>
        <dbReference type="ARBA" id="ARBA00009986"/>
    </source>
</evidence>
<dbReference type="PANTHER" id="PTHR43217">
    <property type="entry name" value="SUCCINATE SEMIALDEHYDE DEHYDROGENASE [NAD(P)+] SAD"/>
    <property type="match status" value="1"/>
</dbReference>
<dbReference type="InterPro" id="IPR016160">
    <property type="entry name" value="Ald_DH_CS_CYS"/>
</dbReference>
<proteinExistence type="inferred from homology"/>
<feature type="domain" description="Aldehyde dehydrogenase" evidence="5">
    <location>
        <begin position="3"/>
        <end position="454"/>
    </location>
</feature>
<evidence type="ECO:0000256" key="2">
    <source>
        <dbReference type="ARBA" id="ARBA00022532"/>
    </source>
</evidence>
<dbReference type="InterPro" id="IPR016163">
    <property type="entry name" value="Ald_DH_C"/>
</dbReference>
<dbReference type="OrthoDB" id="6882680at2"/>
<dbReference type="GO" id="GO:0006099">
    <property type="term" value="P:tricarboxylic acid cycle"/>
    <property type="evidence" value="ECO:0007669"/>
    <property type="project" value="UniProtKB-KW"/>
</dbReference>
<dbReference type="STRING" id="1202450.B586_01115"/>
<dbReference type="NCBIfam" id="NF006915">
    <property type="entry name" value="PRK09406.1"/>
    <property type="match status" value="1"/>
</dbReference>
<dbReference type="SUPFAM" id="SSF53720">
    <property type="entry name" value="ALDH-like"/>
    <property type="match status" value="1"/>
</dbReference>
<dbReference type="Gene3D" id="3.40.605.10">
    <property type="entry name" value="Aldehyde Dehydrogenase, Chain A, domain 1"/>
    <property type="match status" value="1"/>
</dbReference>
<comment type="similarity">
    <text evidence="1">Belongs to the aldehyde dehydrogenase family.</text>
</comment>
<keyword evidence="7" id="KW-1185">Reference proteome</keyword>
<evidence type="ECO:0000313" key="6">
    <source>
        <dbReference type="EMBL" id="KLO34170.1"/>
    </source>
</evidence>
<reference evidence="6 7" key="1">
    <citation type="submission" date="2015-05" db="EMBL/GenBank/DDBJ databases">
        <title>Genome sequence of Mycobacterium haemophilum.</title>
        <authorList>
            <person name="Greninger A.L."/>
            <person name="Cunningham G."/>
            <person name="Miller S."/>
        </authorList>
    </citation>
    <scope>NUCLEOTIDE SEQUENCE [LARGE SCALE GENOMIC DNA]</scope>
    <source>
        <strain evidence="7">UC1</strain>
    </source>
</reference>
<dbReference type="GO" id="GO:0004030">
    <property type="term" value="F:aldehyde dehydrogenase [NAD(P)+] activity"/>
    <property type="evidence" value="ECO:0007669"/>
    <property type="project" value="InterPro"/>
</dbReference>
<keyword evidence="2" id="KW-0816">Tricarboxylic acid cycle</keyword>
<dbReference type="FunFam" id="3.40.605.10:FF:000012">
    <property type="entry name" value="NAD-dependent succinate-semialdehyde dehydrogenase"/>
    <property type="match status" value="1"/>
</dbReference>
<dbReference type="RefSeq" id="WP_047316993.1">
    <property type="nucleotide sequence ID" value="NZ_LDPR01000032.1"/>
</dbReference>
<evidence type="ECO:0000313" key="7">
    <source>
        <dbReference type="Proteomes" id="UP000036334"/>
    </source>
</evidence>
<dbReference type="InterPro" id="IPR016161">
    <property type="entry name" value="Ald_DH/histidinol_DH"/>
</dbReference>
<dbReference type="FunFam" id="3.40.309.10:FF:000010">
    <property type="entry name" value="Gamma-aminobutyraldehyde dehydrogenase"/>
    <property type="match status" value="1"/>
</dbReference>
<dbReference type="PANTHER" id="PTHR43217:SF1">
    <property type="entry name" value="SUCCINATE SEMIALDEHYDE DEHYDROGENASE [NAD(P)+] SAD"/>
    <property type="match status" value="1"/>
</dbReference>
<keyword evidence="3" id="KW-0521">NADP</keyword>
<name>A0A0I9U020_9MYCO</name>
<dbReference type="CDD" id="cd07100">
    <property type="entry name" value="ALDH_SSADH1_GabD1"/>
    <property type="match status" value="1"/>
</dbReference>
<dbReference type="EMBL" id="LDPR01000032">
    <property type="protein sequence ID" value="KLO34170.1"/>
    <property type="molecule type" value="Genomic_DNA"/>
</dbReference>
<dbReference type="InterPro" id="IPR047110">
    <property type="entry name" value="GABD/Sad-like"/>
</dbReference>
<dbReference type="PROSITE" id="PS00070">
    <property type="entry name" value="ALDEHYDE_DEHYDR_CYS"/>
    <property type="match status" value="1"/>
</dbReference>
<dbReference type="Gene3D" id="3.40.309.10">
    <property type="entry name" value="Aldehyde Dehydrogenase, Chain A, domain 2"/>
    <property type="match status" value="1"/>
</dbReference>
<gene>
    <name evidence="6" type="ORF">ABH38_19665</name>
</gene>
<evidence type="ECO:0000259" key="5">
    <source>
        <dbReference type="Pfam" id="PF00171"/>
    </source>
</evidence>
<dbReference type="PATRIC" id="fig|29311.21.peg.2897"/>
<organism evidence="6 7">
    <name type="scientific">Mycobacterium haemophilum</name>
    <dbReference type="NCBI Taxonomy" id="29311"/>
    <lineage>
        <taxon>Bacteria</taxon>
        <taxon>Bacillati</taxon>
        <taxon>Actinomycetota</taxon>
        <taxon>Actinomycetes</taxon>
        <taxon>Mycobacteriales</taxon>
        <taxon>Mycobacteriaceae</taxon>
        <taxon>Mycobacterium</taxon>
    </lineage>
</organism>
<dbReference type="GO" id="GO:0004777">
    <property type="term" value="F:succinate-semialdehyde dehydrogenase (NAD+) activity"/>
    <property type="evidence" value="ECO:0007669"/>
    <property type="project" value="TreeGrafter"/>
</dbReference>
<dbReference type="Pfam" id="PF00171">
    <property type="entry name" value="Aldedh"/>
    <property type="match status" value="1"/>
</dbReference>